<organism evidence="3 4">
    <name type="scientific">Agaricicola taiwanensis</name>
    <dbReference type="NCBI Taxonomy" id="591372"/>
    <lineage>
        <taxon>Bacteria</taxon>
        <taxon>Pseudomonadati</taxon>
        <taxon>Pseudomonadota</taxon>
        <taxon>Alphaproteobacteria</taxon>
        <taxon>Rhodobacterales</taxon>
        <taxon>Paracoccaceae</taxon>
        <taxon>Agaricicola</taxon>
    </lineage>
</organism>
<evidence type="ECO:0000313" key="4">
    <source>
        <dbReference type="Proteomes" id="UP000602745"/>
    </source>
</evidence>
<dbReference type="FunFam" id="3.20.20.100:FF:000004">
    <property type="entry name" value="Oxidoreductase, aldo/keto reductase"/>
    <property type="match status" value="1"/>
</dbReference>
<evidence type="ECO:0000313" key="3">
    <source>
        <dbReference type="EMBL" id="GGE41946.1"/>
    </source>
</evidence>
<dbReference type="Pfam" id="PF00248">
    <property type="entry name" value="Aldo_ket_red"/>
    <property type="match status" value="1"/>
</dbReference>
<dbReference type="GO" id="GO:0016491">
    <property type="term" value="F:oxidoreductase activity"/>
    <property type="evidence" value="ECO:0007669"/>
    <property type="project" value="UniProtKB-KW"/>
</dbReference>
<dbReference type="InterPro" id="IPR036812">
    <property type="entry name" value="NAD(P)_OxRdtase_dom_sf"/>
</dbReference>
<dbReference type="Gene3D" id="3.20.20.100">
    <property type="entry name" value="NADP-dependent oxidoreductase domain"/>
    <property type="match status" value="1"/>
</dbReference>
<dbReference type="PANTHER" id="PTHR43364:SF4">
    <property type="entry name" value="NAD(P)-LINKED OXIDOREDUCTASE SUPERFAMILY PROTEIN"/>
    <property type="match status" value="1"/>
</dbReference>
<dbReference type="GO" id="GO:0005829">
    <property type="term" value="C:cytosol"/>
    <property type="evidence" value="ECO:0007669"/>
    <property type="project" value="TreeGrafter"/>
</dbReference>
<gene>
    <name evidence="3" type="ORF">GCM10007276_19090</name>
</gene>
<sequence length="334" mass="36659">MTFRSLGRSGLKVSRLVLGAMMFGGRTEEAEAHRIIADARDRGVNFIDTADSYAQGRSEEVVGRAIKAERFDWVLATKLGNPIGTSPLTRGLSRRWIFEEVERSLRRLDTETIDILYLHKEDHNTPLEETVRALADLVRTGKIRYFGVSNHRGWRLARIASLCDQAGIDRPAACQLHYHALNRTAEVELLPAAAALGIGTVAYSPLARGVLTGKYPPDVEAPEGSRAARGDKRILESEFHPENLAAAARLKQHAEGRGIDLASFAGAWVLANPLINGLIAGPRTYEQWVSYLTALNVSLDSRDEEAVDALVAPGATAVPQYTDPSYPVEGRPRR</sequence>
<dbReference type="AlphaFoldDB" id="A0A8J2W3X6"/>
<keyword evidence="1" id="KW-0560">Oxidoreductase</keyword>
<keyword evidence="4" id="KW-1185">Reference proteome</keyword>
<evidence type="ECO:0000256" key="1">
    <source>
        <dbReference type="ARBA" id="ARBA00023002"/>
    </source>
</evidence>
<proteinExistence type="predicted"/>
<dbReference type="PANTHER" id="PTHR43364">
    <property type="entry name" value="NADH-SPECIFIC METHYLGLYOXAL REDUCTASE-RELATED"/>
    <property type="match status" value="1"/>
</dbReference>
<dbReference type="InterPro" id="IPR050523">
    <property type="entry name" value="AKR_Detox_Biosynth"/>
</dbReference>
<dbReference type="Proteomes" id="UP000602745">
    <property type="component" value="Unassembled WGS sequence"/>
</dbReference>
<protein>
    <submittedName>
        <fullName evidence="3">Oxidoreductase</fullName>
    </submittedName>
</protein>
<dbReference type="InterPro" id="IPR023210">
    <property type="entry name" value="NADP_OxRdtase_dom"/>
</dbReference>
<name>A0A8J2W3X6_9RHOB</name>
<accession>A0A8J2W3X6</accession>
<dbReference type="SUPFAM" id="SSF51430">
    <property type="entry name" value="NAD(P)-linked oxidoreductase"/>
    <property type="match status" value="1"/>
</dbReference>
<reference evidence="3" key="2">
    <citation type="submission" date="2020-09" db="EMBL/GenBank/DDBJ databases">
        <authorList>
            <person name="Sun Q."/>
            <person name="Sedlacek I."/>
        </authorList>
    </citation>
    <scope>NUCLEOTIDE SEQUENCE</scope>
    <source>
        <strain evidence="3">CCM 7684</strain>
    </source>
</reference>
<comment type="caution">
    <text evidence="3">The sequence shown here is derived from an EMBL/GenBank/DDBJ whole genome shotgun (WGS) entry which is preliminary data.</text>
</comment>
<feature type="domain" description="NADP-dependent oxidoreductase" evidence="2">
    <location>
        <begin position="15"/>
        <end position="310"/>
    </location>
</feature>
<evidence type="ECO:0000259" key="2">
    <source>
        <dbReference type="Pfam" id="PF00248"/>
    </source>
</evidence>
<reference evidence="3" key="1">
    <citation type="journal article" date="2014" name="Int. J. Syst. Evol. Microbiol.">
        <title>Complete genome sequence of Corynebacterium casei LMG S-19264T (=DSM 44701T), isolated from a smear-ripened cheese.</title>
        <authorList>
            <consortium name="US DOE Joint Genome Institute (JGI-PGF)"/>
            <person name="Walter F."/>
            <person name="Albersmeier A."/>
            <person name="Kalinowski J."/>
            <person name="Ruckert C."/>
        </authorList>
    </citation>
    <scope>NUCLEOTIDE SEQUENCE</scope>
    <source>
        <strain evidence="3">CCM 7684</strain>
    </source>
</reference>
<dbReference type="EMBL" id="BMCP01000002">
    <property type="protein sequence ID" value="GGE41946.1"/>
    <property type="molecule type" value="Genomic_DNA"/>
</dbReference>